<feature type="region of interest" description="Disordered" evidence="8">
    <location>
        <begin position="379"/>
        <end position="400"/>
    </location>
</feature>
<evidence type="ECO:0000256" key="2">
    <source>
        <dbReference type="ARBA" id="ARBA00022741"/>
    </source>
</evidence>
<gene>
    <name evidence="13" type="primary">LOC101241027</name>
</gene>
<accession>A0ABM4CW35</accession>
<reference evidence="13" key="1">
    <citation type="submission" date="2025-08" db="UniProtKB">
        <authorList>
            <consortium name="RefSeq"/>
        </authorList>
    </citation>
    <scope>IDENTIFICATION</scope>
</reference>
<evidence type="ECO:0000256" key="6">
    <source>
        <dbReference type="ARBA" id="ARBA00022840"/>
    </source>
</evidence>
<organism evidence="12 13">
    <name type="scientific">Hydra vulgaris</name>
    <name type="common">Hydra</name>
    <name type="synonym">Hydra attenuata</name>
    <dbReference type="NCBI Taxonomy" id="6087"/>
    <lineage>
        <taxon>Eukaryota</taxon>
        <taxon>Metazoa</taxon>
        <taxon>Cnidaria</taxon>
        <taxon>Hydrozoa</taxon>
        <taxon>Hydroidolina</taxon>
        <taxon>Anthoathecata</taxon>
        <taxon>Aplanulata</taxon>
        <taxon>Hydridae</taxon>
        <taxon>Hydra</taxon>
    </lineage>
</organism>
<feature type="compositionally biased region" description="Basic and acidic residues" evidence="8">
    <location>
        <begin position="379"/>
        <end position="391"/>
    </location>
</feature>
<evidence type="ECO:0000259" key="9">
    <source>
        <dbReference type="PROSITE" id="PS51192"/>
    </source>
</evidence>
<dbReference type="InterPro" id="IPR010666">
    <property type="entry name" value="Znf_GRF"/>
</dbReference>
<dbReference type="Gene3D" id="3.40.50.10810">
    <property type="entry name" value="Tandem AAA-ATPase domain"/>
    <property type="match status" value="1"/>
</dbReference>
<keyword evidence="4" id="KW-0378">Hydrolase</keyword>
<dbReference type="PANTHER" id="PTHR45626">
    <property type="entry name" value="TRANSCRIPTION TERMINATION FACTOR 2-RELATED"/>
    <property type="match status" value="1"/>
</dbReference>
<sequence length="1069" mass="120251">MAGNLTEAFIKEKLPICPNHGKPCVLKTGTKNNNTYGKTFFICNNGNNGCSFNIPASDISATSCPIHKQMVELKAISVRDDGMRCYYRCVFGKDAGKNWCGHALLQSKPVCNRLREVTNVQANIDISSSSKQPKNLEVSKEKTEERLQCNRTENTKEFTHETDHSNPNHKKEYLTSIHEKPTNKQNQFNIPPTSDLSSGLNKLISTDSNVNFLQDSFFASRTACVSDISDASSLDSTRSSINISDTSFLESSRKDNGSYDSVCQSSNDLVKVADQNISNKNIDAIENVSISDKNKQTSNHITARKSPITIIDLSDSEEEIEEIVSKERPTTKASLAELQSNIQKQTILLHRIGPVSVDGGRKIQENINKLSMEFQELLKKNSSNEKSDNQKTTEFSEQSKMLSKQSSTINLEYNYPQSLLQEFHYKRGAPLFNGPMTQTKLKDVGRVTKEAVEQLHKSLDSCPAPNEEADEPKGLNVPLMTHQKQALAWLIWRERQIPSGGILADDMGLGKTLTIISLALKSKQESRSQIKEPVINSQLVFSKATLIICPASLVHQWHKEIERRVDKSNLTVCVYHGSTREKRIRKLALYDMVLTTYNIVSIEGKNFVDKDKVNTKKNQLSDWLEASAPKNAEDGPLFKIFWRRVVLDEGHTIKNHKSGLAISSCAIETESRWIVTGTPIQNKTLDLYSLIKFLRVSPFDEYKVWKREVESKSTAATRRLNSLVSSLLLRRTKDQTNKETGKKLVDLPKKSTIVHKIKLSEDESSVYDLIQKFSKNMFTQYLRKDTSANNDCNASVGMPSDVLGLNIEEALAMFGLKNVSAVNAGCILVLVLRLRQCCGHLSLMCEAVDPDLQKSEGIDLPLDEHFGNLSIHQDLFEKQNSRPRELLPSFPSTKIKALIKCLKDLQYQSLGTKAIKSVIVSQWTRMLEIVADHLKKQMFKLDFITGSVSAKNRSDIVEKFNNDEDLQILLVSLKAGGVGLNLVGGSHLFLLDQHWNPALEEQACDRVYRVGQQNDVVIHRFLCENTVEERIVKLQEQKKSLANNVLYGEKSQKLTLDDLKMLFGISQFR</sequence>
<dbReference type="Proteomes" id="UP001652625">
    <property type="component" value="Chromosome 11"/>
</dbReference>
<dbReference type="CDD" id="cd18793">
    <property type="entry name" value="SF2_C_SNF"/>
    <property type="match status" value="1"/>
</dbReference>
<evidence type="ECO:0000256" key="4">
    <source>
        <dbReference type="ARBA" id="ARBA00022801"/>
    </source>
</evidence>
<evidence type="ECO:0000259" key="11">
    <source>
        <dbReference type="PROSITE" id="PS51999"/>
    </source>
</evidence>
<name>A0ABM4CW35_HYDVU</name>
<evidence type="ECO:0000256" key="8">
    <source>
        <dbReference type="SAM" id="MobiDB-lite"/>
    </source>
</evidence>
<keyword evidence="6" id="KW-0067">ATP-binding</keyword>
<dbReference type="PROSITE" id="PS51999">
    <property type="entry name" value="ZF_GRF"/>
    <property type="match status" value="1"/>
</dbReference>
<protein>
    <submittedName>
        <fullName evidence="13">Transcription termination factor 2 isoform X2</fullName>
    </submittedName>
</protein>
<dbReference type="InterPro" id="IPR050628">
    <property type="entry name" value="SNF2_RAD54_helicase_TF"/>
</dbReference>
<keyword evidence="3 7" id="KW-0863">Zinc-finger</keyword>
<dbReference type="InterPro" id="IPR049730">
    <property type="entry name" value="SNF2/RAD54-like_C"/>
</dbReference>
<evidence type="ECO:0000313" key="13">
    <source>
        <dbReference type="RefSeq" id="XP_065666148.1"/>
    </source>
</evidence>
<dbReference type="SMART" id="SM00490">
    <property type="entry name" value="HELICc"/>
    <property type="match status" value="1"/>
</dbReference>
<dbReference type="Pfam" id="PF00271">
    <property type="entry name" value="Helicase_C"/>
    <property type="match status" value="1"/>
</dbReference>
<dbReference type="PANTHER" id="PTHR45626:SF50">
    <property type="entry name" value="TRANSCRIPTION TERMINATION FACTOR 2"/>
    <property type="match status" value="1"/>
</dbReference>
<evidence type="ECO:0000256" key="5">
    <source>
        <dbReference type="ARBA" id="ARBA00022833"/>
    </source>
</evidence>
<proteinExistence type="predicted"/>
<evidence type="ECO:0000256" key="1">
    <source>
        <dbReference type="ARBA" id="ARBA00022723"/>
    </source>
</evidence>
<feature type="domain" description="Helicase ATP-binding" evidence="9">
    <location>
        <begin position="492"/>
        <end position="697"/>
    </location>
</feature>
<evidence type="ECO:0000313" key="12">
    <source>
        <dbReference type="Proteomes" id="UP001652625"/>
    </source>
</evidence>
<dbReference type="SUPFAM" id="SSF52540">
    <property type="entry name" value="P-loop containing nucleoside triphosphate hydrolases"/>
    <property type="match status" value="2"/>
</dbReference>
<dbReference type="SMART" id="SM00487">
    <property type="entry name" value="DEXDc"/>
    <property type="match status" value="1"/>
</dbReference>
<keyword evidence="2" id="KW-0547">Nucleotide-binding</keyword>
<evidence type="ECO:0000259" key="10">
    <source>
        <dbReference type="PROSITE" id="PS51194"/>
    </source>
</evidence>
<keyword evidence="12" id="KW-1185">Reference proteome</keyword>
<feature type="domain" description="GRF-type" evidence="11">
    <location>
        <begin position="17"/>
        <end position="59"/>
    </location>
</feature>
<dbReference type="CDD" id="cd18008">
    <property type="entry name" value="DEXDc_SHPRH-like"/>
    <property type="match status" value="1"/>
</dbReference>
<dbReference type="InterPro" id="IPR014001">
    <property type="entry name" value="Helicase_ATP-bd"/>
</dbReference>
<dbReference type="InterPro" id="IPR001650">
    <property type="entry name" value="Helicase_C-like"/>
</dbReference>
<keyword evidence="5" id="KW-0862">Zinc</keyword>
<keyword evidence="1" id="KW-0479">Metal-binding</keyword>
<dbReference type="RefSeq" id="XP_065666148.1">
    <property type="nucleotide sequence ID" value="XM_065810076.1"/>
</dbReference>
<dbReference type="Gene3D" id="3.40.50.300">
    <property type="entry name" value="P-loop containing nucleotide triphosphate hydrolases"/>
    <property type="match status" value="1"/>
</dbReference>
<evidence type="ECO:0000256" key="3">
    <source>
        <dbReference type="ARBA" id="ARBA00022771"/>
    </source>
</evidence>
<evidence type="ECO:0000256" key="7">
    <source>
        <dbReference type="PROSITE-ProRule" id="PRU01343"/>
    </source>
</evidence>
<dbReference type="InterPro" id="IPR027417">
    <property type="entry name" value="P-loop_NTPase"/>
</dbReference>
<dbReference type="Pfam" id="PF00176">
    <property type="entry name" value="SNF2-rel_dom"/>
    <property type="match status" value="1"/>
</dbReference>
<dbReference type="PROSITE" id="PS51194">
    <property type="entry name" value="HELICASE_CTER"/>
    <property type="match status" value="1"/>
</dbReference>
<dbReference type="InterPro" id="IPR000330">
    <property type="entry name" value="SNF2_N"/>
</dbReference>
<dbReference type="PROSITE" id="PS51192">
    <property type="entry name" value="HELICASE_ATP_BIND_1"/>
    <property type="match status" value="1"/>
</dbReference>
<feature type="domain" description="Helicase C-terminal" evidence="10">
    <location>
        <begin position="906"/>
        <end position="1060"/>
    </location>
</feature>
<dbReference type="GeneID" id="101241027"/>
<dbReference type="InterPro" id="IPR038718">
    <property type="entry name" value="SNF2-like_sf"/>
</dbReference>